<dbReference type="Proteomes" id="UP000324222">
    <property type="component" value="Unassembled WGS sequence"/>
</dbReference>
<reference evidence="1 2" key="1">
    <citation type="submission" date="2019-05" db="EMBL/GenBank/DDBJ databases">
        <title>Another draft genome of Portunus trituberculatus and its Hox gene families provides insights of decapod evolution.</title>
        <authorList>
            <person name="Jeong J.-H."/>
            <person name="Song I."/>
            <person name="Kim S."/>
            <person name="Choi T."/>
            <person name="Kim D."/>
            <person name="Ryu S."/>
            <person name="Kim W."/>
        </authorList>
    </citation>
    <scope>NUCLEOTIDE SEQUENCE [LARGE SCALE GENOMIC DNA]</scope>
    <source>
        <tissue evidence="1">Muscle</tissue>
    </source>
</reference>
<evidence type="ECO:0000313" key="2">
    <source>
        <dbReference type="Proteomes" id="UP000324222"/>
    </source>
</evidence>
<comment type="caution">
    <text evidence="1">The sequence shown here is derived from an EMBL/GenBank/DDBJ whole genome shotgun (WGS) entry which is preliminary data.</text>
</comment>
<evidence type="ECO:0000313" key="1">
    <source>
        <dbReference type="EMBL" id="MPC90040.1"/>
    </source>
</evidence>
<keyword evidence="2" id="KW-1185">Reference proteome</keyword>
<accession>A0A5B7IZT9</accession>
<gene>
    <name evidence="1" type="ORF">E2C01_085007</name>
</gene>
<protein>
    <submittedName>
        <fullName evidence="1">Uncharacterized protein</fullName>
    </submittedName>
</protein>
<name>A0A5B7IZT9_PORTR</name>
<sequence>MSGRRGALPASSVAV</sequence>
<dbReference type="EMBL" id="VSRR010083019">
    <property type="protein sequence ID" value="MPC90040.1"/>
    <property type="molecule type" value="Genomic_DNA"/>
</dbReference>
<organism evidence="1 2">
    <name type="scientific">Portunus trituberculatus</name>
    <name type="common">Swimming crab</name>
    <name type="synonym">Neptunus trituberculatus</name>
    <dbReference type="NCBI Taxonomy" id="210409"/>
    <lineage>
        <taxon>Eukaryota</taxon>
        <taxon>Metazoa</taxon>
        <taxon>Ecdysozoa</taxon>
        <taxon>Arthropoda</taxon>
        <taxon>Crustacea</taxon>
        <taxon>Multicrustacea</taxon>
        <taxon>Malacostraca</taxon>
        <taxon>Eumalacostraca</taxon>
        <taxon>Eucarida</taxon>
        <taxon>Decapoda</taxon>
        <taxon>Pleocyemata</taxon>
        <taxon>Brachyura</taxon>
        <taxon>Eubrachyura</taxon>
        <taxon>Portunoidea</taxon>
        <taxon>Portunidae</taxon>
        <taxon>Portuninae</taxon>
        <taxon>Portunus</taxon>
    </lineage>
</organism>
<proteinExistence type="predicted"/>